<dbReference type="EMBL" id="HACM01001751">
    <property type="protein sequence ID" value="CRZ02193.1"/>
    <property type="molecule type" value="Transcribed_RNA"/>
</dbReference>
<evidence type="ECO:0000313" key="1">
    <source>
        <dbReference type="EMBL" id="CRZ02193.1"/>
    </source>
</evidence>
<feature type="non-terminal residue" evidence="1">
    <location>
        <position position="127"/>
    </location>
</feature>
<organism evidence="1">
    <name type="scientific">Spongospora subterranea</name>
    <dbReference type="NCBI Taxonomy" id="70186"/>
    <lineage>
        <taxon>Eukaryota</taxon>
        <taxon>Sar</taxon>
        <taxon>Rhizaria</taxon>
        <taxon>Endomyxa</taxon>
        <taxon>Phytomyxea</taxon>
        <taxon>Plasmodiophorida</taxon>
        <taxon>Plasmodiophoridae</taxon>
        <taxon>Spongospora</taxon>
    </lineage>
</organism>
<name>A0A0H5QJL3_9EUKA</name>
<accession>A0A0H5QJL3</accession>
<reference evidence="1" key="1">
    <citation type="submission" date="2015-04" db="EMBL/GenBank/DDBJ databases">
        <title>The genome sequence of the plant pathogenic Rhizarian Plasmodiophora brassicae reveals insights in its biotrophic life cycle and the origin of chitin synthesis.</title>
        <authorList>
            <person name="Schwelm A."/>
            <person name="Fogelqvist J."/>
            <person name="Knaust A."/>
            <person name="Julke S."/>
            <person name="Lilja T."/>
            <person name="Dhandapani V."/>
            <person name="Bonilla-Rosso G."/>
            <person name="Karlsson M."/>
            <person name="Shevchenko A."/>
            <person name="Choi S.R."/>
            <person name="Kim H.G."/>
            <person name="Park J.Y."/>
            <person name="Lim Y.P."/>
            <person name="Ludwig-Muller J."/>
            <person name="Dixelius C."/>
        </authorList>
    </citation>
    <scope>NUCLEOTIDE SEQUENCE</scope>
    <source>
        <tissue evidence="1">Potato root galls</tissue>
    </source>
</reference>
<protein>
    <submittedName>
        <fullName evidence="1">Uncharacterized protein</fullName>
    </submittedName>
</protein>
<proteinExistence type="predicted"/>
<dbReference type="AlphaFoldDB" id="A0A0H5QJL3"/>
<sequence length="127" mass="14585">IFMSPPTQFVLDAVVNLDVSGKLQENLRTFYSRLEKVKCMARDASQHSNIIARQFKLASSGVYHTFRSSYTRHESEAVSVEPDIQMVKYMWNMSEDAAARHFYKIGFPPIAQHIRFHLSSDDVFGPL</sequence>
<feature type="non-terminal residue" evidence="1">
    <location>
        <position position="1"/>
    </location>
</feature>